<reference evidence="2 3" key="1">
    <citation type="submission" date="2019-02" db="EMBL/GenBank/DDBJ databases">
        <title>Deep-cultivation of Planctomycetes and their phenomic and genomic characterization uncovers novel biology.</title>
        <authorList>
            <person name="Wiegand S."/>
            <person name="Jogler M."/>
            <person name="Boedeker C."/>
            <person name="Pinto D."/>
            <person name="Vollmers J."/>
            <person name="Rivas-Marin E."/>
            <person name="Kohn T."/>
            <person name="Peeters S.H."/>
            <person name="Heuer A."/>
            <person name="Rast P."/>
            <person name="Oberbeckmann S."/>
            <person name="Bunk B."/>
            <person name="Jeske O."/>
            <person name="Meyerdierks A."/>
            <person name="Storesund J.E."/>
            <person name="Kallscheuer N."/>
            <person name="Luecker S."/>
            <person name="Lage O.M."/>
            <person name="Pohl T."/>
            <person name="Merkel B.J."/>
            <person name="Hornburger P."/>
            <person name="Mueller R.-W."/>
            <person name="Bruemmer F."/>
            <person name="Labrenz M."/>
            <person name="Spormann A.M."/>
            <person name="Op den Camp H."/>
            <person name="Overmann J."/>
            <person name="Amann R."/>
            <person name="Jetten M.S.M."/>
            <person name="Mascher T."/>
            <person name="Medema M.H."/>
            <person name="Devos D.P."/>
            <person name="Kaster A.-K."/>
            <person name="Ovreas L."/>
            <person name="Rohde M."/>
            <person name="Galperin M.Y."/>
            <person name="Jogler C."/>
        </authorList>
    </citation>
    <scope>NUCLEOTIDE SEQUENCE [LARGE SCALE GENOMIC DNA]</scope>
    <source>
        <strain evidence="2 3">Mal52</strain>
    </source>
</reference>
<dbReference type="EC" id="5.1.3.24" evidence="2"/>
<dbReference type="RefSeq" id="WP_145380422.1">
    <property type="nucleotide sequence ID" value="NZ_CP036276.1"/>
</dbReference>
<dbReference type="InterPro" id="IPR015915">
    <property type="entry name" value="Kelch-typ_b-propeller"/>
</dbReference>
<evidence type="ECO:0000256" key="1">
    <source>
        <dbReference type="SAM" id="SignalP"/>
    </source>
</evidence>
<feature type="chain" id="PRO_5021936418" evidence="1">
    <location>
        <begin position="25"/>
        <end position="545"/>
    </location>
</feature>
<evidence type="ECO:0000313" key="3">
    <source>
        <dbReference type="Proteomes" id="UP000319383"/>
    </source>
</evidence>
<accession>A0A517ZYQ8</accession>
<dbReference type="PANTHER" id="PTHR46375">
    <property type="entry name" value="KELCH REPEAT AND BTB DOMAIN-CONTAINING PROTEIN 13-RELATED"/>
    <property type="match status" value="1"/>
</dbReference>
<dbReference type="AlphaFoldDB" id="A0A517ZYQ8"/>
<feature type="signal peptide" evidence="1">
    <location>
        <begin position="1"/>
        <end position="24"/>
    </location>
</feature>
<dbReference type="SUPFAM" id="SSF117281">
    <property type="entry name" value="Kelch motif"/>
    <property type="match status" value="2"/>
</dbReference>
<dbReference type="InterPro" id="IPR006652">
    <property type="entry name" value="Kelch_1"/>
</dbReference>
<dbReference type="GO" id="GO:0016853">
    <property type="term" value="F:isomerase activity"/>
    <property type="evidence" value="ECO:0007669"/>
    <property type="project" value="UniProtKB-KW"/>
</dbReference>
<dbReference type="Gene3D" id="2.120.10.80">
    <property type="entry name" value="Kelch-type beta propeller"/>
    <property type="match status" value="2"/>
</dbReference>
<keyword evidence="1" id="KW-0732">Signal</keyword>
<dbReference type="Pfam" id="PF10670">
    <property type="entry name" value="DUF4198"/>
    <property type="match status" value="1"/>
</dbReference>
<dbReference type="KEGG" id="sdyn:Mal52_61600"/>
<keyword evidence="2" id="KW-0413">Isomerase</keyword>
<proteinExistence type="predicted"/>
<name>A0A517ZYQ8_9PLAN</name>
<dbReference type="SMART" id="SM00612">
    <property type="entry name" value="Kelch"/>
    <property type="match status" value="3"/>
</dbReference>
<dbReference type="Pfam" id="PF24681">
    <property type="entry name" value="Kelch_KLHDC2_KLHL20_DRC7"/>
    <property type="match status" value="1"/>
</dbReference>
<sequence length="545" mass="59612" precursor="true">MRRILVFSAAALFMQCAILQTANAHFIWLLPSVEKDVQKVDVYFSEAAQPDDPELLEGLQGMTVWRLSAKGKPIKLSLKKTEEALQAETDVAEVTASLFAGRHDYGVITRGEKPFLLRYYAKTGPALTDAAWTNVKTAEQLDLDIVPHKMEDGKLKLVVSFQGKPVVGAEVKGYGPELDEFEAATDKDGAVVVAVVQPGEYGFRAKHVEATAGELDGKKYDDIRHYSTVTFEAEKPEAKVVTDADTLPEIPVCVTSFGGAVAGDYLYIYGGHTGAAHSYSHEEQAHTLQRLNLRKPGAWEDVIDGPHLQGLALVPHGDKVYRLGGFTAKNESGEDRDLWSQDSTAGFDPATKKWTDLPALPEPRSSFDAAVLGDTIYVIGGWQMQGDKDAVWHKTAWKLDLSAAKPQWESIPAPPFQRRALAVAAHDGKIFALGGMAEKGGPSRKTNVFDPQSQQWSSLEDLPGEKMAGFGCSAFATGGRLFVSTFDGSLLRLSPDQQHWERVGQLPTARFFHRMLPYPNNSLLIVGGANMGIGKFEEVEILQLD</sequence>
<protein>
    <submittedName>
        <fullName evidence="2">N-acetylneuraminate epimerase</fullName>
        <ecNumber evidence="2">5.1.3.24</ecNumber>
    </submittedName>
</protein>
<dbReference type="PANTHER" id="PTHR46375:SF3">
    <property type="entry name" value="KELCH REPEAT AND BTB DOMAIN-CONTAINING PROTEIN 13"/>
    <property type="match status" value="1"/>
</dbReference>
<keyword evidence="3" id="KW-1185">Reference proteome</keyword>
<organism evidence="2 3">
    <name type="scientific">Symmachiella dynata</name>
    <dbReference type="NCBI Taxonomy" id="2527995"/>
    <lineage>
        <taxon>Bacteria</taxon>
        <taxon>Pseudomonadati</taxon>
        <taxon>Planctomycetota</taxon>
        <taxon>Planctomycetia</taxon>
        <taxon>Planctomycetales</taxon>
        <taxon>Planctomycetaceae</taxon>
        <taxon>Symmachiella</taxon>
    </lineage>
</organism>
<dbReference type="EMBL" id="CP036276">
    <property type="protein sequence ID" value="QDU47625.1"/>
    <property type="molecule type" value="Genomic_DNA"/>
</dbReference>
<evidence type="ECO:0000313" key="2">
    <source>
        <dbReference type="EMBL" id="QDU47625.1"/>
    </source>
</evidence>
<dbReference type="Proteomes" id="UP000319383">
    <property type="component" value="Chromosome"/>
</dbReference>
<dbReference type="InterPro" id="IPR052392">
    <property type="entry name" value="Kelch-BTB_domain-containing"/>
</dbReference>
<gene>
    <name evidence="2" type="primary">nanM_3</name>
    <name evidence="2" type="ORF">Mal52_61600</name>
</gene>
<dbReference type="InterPro" id="IPR019613">
    <property type="entry name" value="DUF4198"/>
</dbReference>